<protein>
    <submittedName>
        <fullName evidence="1">Uncharacterized protein</fullName>
    </submittedName>
</protein>
<sequence>MNGYKIVRFDAGTLPAQDVVLTLSGIKLSVNDPTCKAVENQLVCKIGNVTAQTGYVLPARGVVVEAEYKRPGSATVYKLATD</sequence>
<reference evidence="1 2" key="1">
    <citation type="submission" date="2017-01" db="EMBL/GenBank/DDBJ databases">
        <title>Genome Analysis of Deinococcus marmoris KOPRI26562.</title>
        <authorList>
            <person name="Kim J.H."/>
            <person name="Oh H.-M."/>
        </authorList>
    </citation>
    <scope>NUCLEOTIDE SEQUENCE [LARGE SCALE GENOMIC DNA]</scope>
    <source>
        <strain evidence="1 2">KOPRI26562</strain>
    </source>
</reference>
<name>A0A1U7P197_9DEIO</name>
<evidence type="ECO:0000313" key="2">
    <source>
        <dbReference type="Proteomes" id="UP000186607"/>
    </source>
</evidence>
<dbReference type="AlphaFoldDB" id="A0A1U7P197"/>
<evidence type="ECO:0000313" key="1">
    <source>
        <dbReference type="EMBL" id="OLV18942.1"/>
    </source>
</evidence>
<dbReference type="Proteomes" id="UP000186607">
    <property type="component" value="Unassembled WGS sequence"/>
</dbReference>
<accession>A0A1U7P197</accession>
<keyword evidence="2" id="KW-1185">Reference proteome</keyword>
<dbReference type="OrthoDB" id="77358at2"/>
<comment type="caution">
    <text evidence="1">The sequence shown here is derived from an EMBL/GenBank/DDBJ whole genome shotgun (WGS) entry which is preliminary data.</text>
</comment>
<proteinExistence type="predicted"/>
<gene>
    <name evidence="1" type="ORF">BOO71_0004231</name>
</gene>
<dbReference type="EMBL" id="MSTI01000048">
    <property type="protein sequence ID" value="OLV18942.1"/>
    <property type="molecule type" value="Genomic_DNA"/>
</dbReference>
<organism evidence="1 2">
    <name type="scientific">Deinococcus marmoris</name>
    <dbReference type="NCBI Taxonomy" id="249408"/>
    <lineage>
        <taxon>Bacteria</taxon>
        <taxon>Thermotogati</taxon>
        <taxon>Deinococcota</taxon>
        <taxon>Deinococci</taxon>
        <taxon>Deinococcales</taxon>
        <taxon>Deinococcaceae</taxon>
        <taxon>Deinococcus</taxon>
    </lineage>
</organism>
<dbReference type="STRING" id="249408.BOO71_0004231"/>
<dbReference type="RefSeq" id="WP_075831286.1">
    <property type="nucleotide sequence ID" value="NZ_MSTI01000048.1"/>
</dbReference>